<dbReference type="EC" id="5.1.1.23" evidence="1"/>
<gene>
    <name evidence="1" type="primary">murL</name>
    <name evidence="4" type="ORF">M0G41_14925</name>
</gene>
<comment type="catalytic activity">
    <reaction evidence="1">
        <text>UDP-N-acetyl-alpha-D-muramoyl-L-alanyl-L-glutamate + ATP + H2O = UDP-N-acetyl-alpha-D-muramoyl-L-alanyl-D-glutamate + AMP + diphosphate + H(+)</text>
        <dbReference type="Rhea" id="RHEA:58812"/>
        <dbReference type="ChEBI" id="CHEBI:15377"/>
        <dbReference type="ChEBI" id="CHEBI:15378"/>
        <dbReference type="ChEBI" id="CHEBI:30616"/>
        <dbReference type="ChEBI" id="CHEBI:33019"/>
        <dbReference type="ChEBI" id="CHEBI:83900"/>
        <dbReference type="ChEBI" id="CHEBI:142725"/>
        <dbReference type="ChEBI" id="CHEBI:456215"/>
        <dbReference type="EC" id="5.1.1.23"/>
    </reaction>
</comment>
<keyword evidence="4" id="KW-0255">Endonuclease</keyword>
<dbReference type="HAMAP" id="MF_02209">
    <property type="entry name" value="MurL"/>
    <property type="match status" value="1"/>
</dbReference>
<evidence type="ECO:0000259" key="2">
    <source>
        <dbReference type="Pfam" id="PF26298"/>
    </source>
</evidence>
<keyword evidence="1" id="KW-0131">Cell cycle</keyword>
<dbReference type="NCBIfam" id="NF041275">
    <property type="entry name" value="MurL_Xanthmoales"/>
    <property type="match status" value="1"/>
</dbReference>
<comment type="caution">
    <text evidence="4">The sequence shown here is derived from an EMBL/GenBank/DDBJ whole genome shotgun (WGS) entry which is preliminary data.</text>
</comment>
<dbReference type="GO" id="GO:0004519">
    <property type="term" value="F:endonuclease activity"/>
    <property type="evidence" value="ECO:0007669"/>
    <property type="project" value="UniProtKB-KW"/>
</dbReference>
<name>A0ABT0GLQ7_9GAMM</name>
<keyword evidence="1" id="KW-0413">Isomerase</keyword>
<dbReference type="InterPro" id="IPR043689">
    <property type="entry name" value="MurL"/>
</dbReference>
<feature type="domain" description="MurL N-terminal" evidence="3">
    <location>
        <begin position="6"/>
        <end position="287"/>
    </location>
</feature>
<evidence type="ECO:0000259" key="3">
    <source>
        <dbReference type="Pfam" id="PF26299"/>
    </source>
</evidence>
<keyword evidence="1" id="KW-0573">Peptidoglycan synthesis</keyword>
<accession>A0ABT0GLQ7</accession>
<keyword evidence="1" id="KW-0132">Cell division</keyword>
<comment type="similarity">
    <text evidence="1">Belongs to the MurL family.</text>
</comment>
<evidence type="ECO:0000313" key="5">
    <source>
        <dbReference type="Proteomes" id="UP001431449"/>
    </source>
</evidence>
<comment type="function">
    <text evidence="1">Cell wall formation. Catalyzes epimerization of the terminal L-glutamate in UDP-N-acetyl-alpha-D-muramoyl-L-alanyl-L-glutamate.</text>
</comment>
<reference evidence="4" key="1">
    <citation type="submission" date="2022-04" db="EMBL/GenBank/DDBJ databases">
        <title>Lysobacter sp. CAU 1642 isolated from sea sand.</title>
        <authorList>
            <person name="Kim W."/>
        </authorList>
    </citation>
    <scope>NUCLEOTIDE SEQUENCE</scope>
    <source>
        <strain evidence="4">CAU 1642</strain>
    </source>
</reference>
<proteinExistence type="inferred from homology"/>
<feature type="domain" description="MurL C-terminal" evidence="2">
    <location>
        <begin position="310"/>
        <end position="419"/>
    </location>
</feature>
<keyword evidence="5" id="KW-1185">Reference proteome</keyword>
<protein>
    <recommendedName>
        <fullName evidence="1">UDP-N-acetyl-alpha-D-muramoyl-L-alanyl-L-glutamate epimerase</fullName>
        <ecNumber evidence="1">5.1.1.23</ecNumber>
    </recommendedName>
    <alternativeName>
        <fullName evidence="1">UDP-MurNAc-L-Ala-L-Glu epimerase</fullName>
    </alternativeName>
</protein>
<dbReference type="Proteomes" id="UP001431449">
    <property type="component" value="Unassembled WGS sequence"/>
</dbReference>
<dbReference type="InterPro" id="IPR058741">
    <property type="entry name" value="MurL_C"/>
</dbReference>
<dbReference type="InterPro" id="IPR058740">
    <property type="entry name" value="MurL_N"/>
</dbReference>
<keyword evidence="1" id="KW-0133">Cell shape</keyword>
<keyword evidence="4" id="KW-0540">Nuclease</keyword>
<dbReference type="Pfam" id="PF26299">
    <property type="entry name" value="MurL_N"/>
    <property type="match status" value="1"/>
</dbReference>
<dbReference type="InterPro" id="IPR053538">
    <property type="entry name" value="MurL_epimerase"/>
</dbReference>
<keyword evidence="1" id="KW-0961">Cell wall biogenesis/degradation</keyword>
<comment type="pathway">
    <text evidence="1">Cell wall biogenesis; peptidoglycan biosynthesis.</text>
</comment>
<keyword evidence="4" id="KW-0378">Hydrolase</keyword>
<sequence>MSEWRFAREEINCFRFVRAGFDAASGEAQLVYAFDDGPELIERLRFPGAPFVLDAPRQHAVERALRLVHLIAGVSYFKAAVPGEIRLDESPIDAGTATFLQSLYEHGLGEFAHRNGLSLRGRLNFPHIAGAGSSATRLGLGEGALVAIGGGKDSLVSIEALRGAGVAQTVAWVGSAPLIRACAERTGLPMLQVERQLAPQLFEFNRQGAWNGHIPVTAINSAILVLAAVLRGERNVVFSNERSASYGSLIPGSGEVNHQWSKGWAFEQAFAAEVRRTVAADLDYYSLLRPLSELAVARQFARRDHYDAHFSSCNRNFHLLGERPASRWCGVCPKCHFVFLALAPFLSKPRLVGIFGRNLLDESGNAAGFDALIEYRDHKPFECVGEGRESRAAFAWLAASSVWREDALVARFREEIQPRLDAGELGLEPLLAISDEHAVPPAIWERVGAAFRA</sequence>
<organism evidence="4 5">
    <name type="scientific">Pseudomarimonas salicorniae</name>
    <dbReference type="NCBI Taxonomy" id="2933270"/>
    <lineage>
        <taxon>Bacteria</taxon>
        <taxon>Pseudomonadati</taxon>
        <taxon>Pseudomonadota</taxon>
        <taxon>Gammaproteobacteria</taxon>
        <taxon>Lysobacterales</taxon>
        <taxon>Lysobacteraceae</taxon>
        <taxon>Pseudomarimonas</taxon>
    </lineage>
</organism>
<dbReference type="Pfam" id="PF26298">
    <property type="entry name" value="MurL_epimerase_C"/>
    <property type="match status" value="1"/>
</dbReference>
<dbReference type="RefSeq" id="WP_248210666.1">
    <property type="nucleotide sequence ID" value="NZ_JALNMH010000012.1"/>
</dbReference>
<dbReference type="EMBL" id="JALNMH010000012">
    <property type="protein sequence ID" value="MCK7594960.1"/>
    <property type="molecule type" value="Genomic_DNA"/>
</dbReference>
<evidence type="ECO:0000313" key="4">
    <source>
        <dbReference type="EMBL" id="MCK7594960.1"/>
    </source>
</evidence>
<evidence type="ECO:0000256" key="1">
    <source>
        <dbReference type="HAMAP-Rule" id="MF_02209"/>
    </source>
</evidence>